<feature type="region of interest" description="Disordered" evidence="4">
    <location>
        <begin position="1"/>
        <end position="28"/>
    </location>
</feature>
<sequence>RRRRAPRGSTRRERRHFAAARRTANPPPARAVSMPLLAPGIILRDARTPRGFVQLLASSSSPLPPSPSAAAQCHGLATKLGLAASNVFAGTALLAFYFRCRRPRDARRLFDEMPERTGVTWSALVYGHARSSAPGLAVEAFGRMVRAGFSPTAAAVSSALVACSRMEDARVGAMLHAAGLKCGGSVCGSVVVGTALVDMYAKCRDVSAAQRVLEEMEEKNVATFTALVGGFASVGRAREAMVLVREMEQSGVAPNMMTYSSLLSSFASPEDLSHGRQAHCAVVKKGLEHNPYVLSTLVTMYSKCGSLEEFRKVQMAVSCQDQVSLNSVISGLSCLGRGNEAFQQFLEMRRHGADTDMFTFGSMLKAIGSSSSLLEGRQVHALILKTGYESDVNVQNGLISMYARRGEIGEARDVFALVEAPDLVSWNSLLTGYAQHGYGKEVVEVFEQMRRLNVQPDNTTFLLVLTACSHAGLVDTGLEYFNLMKTNGFLAGARLEHYTCVVDLLGRAGHLQEAEALINDMPIAPGVSVYRALLSACQIHGNLEIAIRVTTRLIELYPHDSSAHVQLSKAFAGDGHWGDAAEVREAMAGKGIVKNPAWSCVEDRVQVG</sequence>
<feature type="repeat" description="PPR" evidence="3">
    <location>
        <begin position="220"/>
        <end position="254"/>
    </location>
</feature>
<dbReference type="GO" id="GO:0003723">
    <property type="term" value="F:RNA binding"/>
    <property type="evidence" value="ECO:0007669"/>
    <property type="project" value="InterPro"/>
</dbReference>
<dbReference type="Gene3D" id="1.25.40.10">
    <property type="entry name" value="Tetratricopeptide repeat domain"/>
    <property type="match status" value="4"/>
</dbReference>
<evidence type="ECO:0000256" key="3">
    <source>
        <dbReference type="PROSITE-ProRule" id="PRU00708"/>
    </source>
</evidence>
<feature type="repeat" description="PPR" evidence="3">
    <location>
        <begin position="457"/>
        <end position="491"/>
    </location>
</feature>
<dbReference type="PANTHER" id="PTHR47926:SF342">
    <property type="entry name" value="TETRATRICOPEPTIDE-LIKE HELICAL DOMAIN-CONTAINING PROTEIN-RELATED"/>
    <property type="match status" value="1"/>
</dbReference>
<reference evidence="5" key="5">
    <citation type="journal article" date="2021" name="G3 (Bethesda)">
        <title>Aegilops tauschii genome assembly Aet v5.0 features greater sequence contiguity and improved annotation.</title>
        <authorList>
            <person name="Wang L."/>
            <person name="Zhu T."/>
            <person name="Rodriguez J.C."/>
            <person name="Deal K.R."/>
            <person name="Dubcovsky J."/>
            <person name="McGuire P.E."/>
            <person name="Lux T."/>
            <person name="Spannagl M."/>
            <person name="Mayer K.F.X."/>
            <person name="Baldrich P."/>
            <person name="Meyers B.C."/>
            <person name="Huo N."/>
            <person name="Gu Y.Q."/>
            <person name="Zhou H."/>
            <person name="Devos K.M."/>
            <person name="Bennetzen J.L."/>
            <person name="Unver T."/>
            <person name="Budak H."/>
            <person name="Gulick P.J."/>
            <person name="Galiba G."/>
            <person name="Kalapos B."/>
            <person name="Nelson D.R."/>
            <person name="Li P."/>
            <person name="You F.M."/>
            <person name="Luo M.C."/>
            <person name="Dvorak J."/>
        </authorList>
    </citation>
    <scope>NUCLEOTIDE SEQUENCE [LARGE SCALE GENOMIC DNA]</scope>
    <source>
        <strain evidence="5">cv. AL8/78</strain>
    </source>
</reference>
<feature type="repeat" description="PPR" evidence="3">
    <location>
        <begin position="117"/>
        <end position="151"/>
    </location>
</feature>
<dbReference type="InterPro" id="IPR046960">
    <property type="entry name" value="PPR_At4g14850-like_plant"/>
</dbReference>
<dbReference type="Pfam" id="PF01535">
    <property type="entry name" value="PPR"/>
    <property type="match status" value="5"/>
</dbReference>
<dbReference type="PANTHER" id="PTHR47926">
    <property type="entry name" value="PENTATRICOPEPTIDE REPEAT-CONTAINING PROTEIN"/>
    <property type="match status" value="1"/>
</dbReference>
<keyword evidence="1" id="KW-0677">Repeat</keyword>
<dbReference type="NCBIfam" id="TIGR00756">
    <property type="entry name" value="PPR"/>
    <property type="match status" value="3"/>
</dbReference>
<dbReference type="GO" id="GO:0009451">
    <property type="term" value="P:RNA modification"/>
    <property type="evidence" value="ECO:0007669"/>
    <property type="project" value="InterPro"/>
</dbReference>
<evidence type="ECO:0000256" key="1">
    <source>
        <dbReference type="ARBA" id="ARBA00022737"/>
    </source>
</evidence>
<feature type="repeat" description="PPR" evidence="3">
    <location>
        <begin position="422"/>
        <end position="456"/>
    </location>
</feature>
<evidence type="ECO:0000313" key="5">
    <source>
        <dbReference type="EnsemblPlants" id="AET3Gv21225200.1"/>
    </source>
</evidence>
<name>A0A453GVS9_AEGTS</name>
<reference evidence="6" key="1">
    <citation type="journal article" date="2014" name="Science">
        <title>Ancient hybridizations among the ancestral genomes of bread wheat.</title>
        <authorList>
            <consortium name="International Wheat Genome Sequencing Consortium,"/>
            <person name="Marcussen T."/>
            <person name="Sandve S.R."/>
            <person name="Heier L."/>
            <person name="Spannagl M."/>
            <person name="Pfeifer M."/>
            <person name="Jakobsen K.S."/>
            <person name="Wulff B.B."/>
            <person name="Steuernagel B."/>
            <person name="Mayer K.F."/>
            <person name="Olsen O.A."/>
        </authorList>
    </citation>
    <scope>NUCLEOTIDE SEQUENCE [LARGE SCALE GENOMIC DNA]</scope>
    <source>
        <strain evidence="6">cv. AL8/78</strain>
    </source>
</reference>
<keyword evidence="2" id="KW-0809">Transit peptide</keyword>
<dbReference type="InterPro" id="IPR046848">
    <property type="entry name" value="E_motif"/>
</dbReference>
<dbReference type="Pfam" id="PF20431">
    <property type="entry name" value="E_motif"/>
    <property type="match status" value="1"/>
</dbReference>
<keyword evidence="6" id="KW-1185">Reference proteome</keyword>
<dbReference type="STRING" id="200361.A0A453GVS9"/>
<dbReference type="SUPFAM" id="SSF48452">
    <property type="entry name" value="TPR-like"/>
    <property type="match status" value="1"/>
</dbReference>
<reference evidence="6" key="2">
    <citation type="journal article" date="2017" name="Nat. Plants">
        <title>The Aegilops tauschii genome reveals multiple impacts of transposons.</title>
        <authorList>
            <person name="Zhao G."/>
            <person name="Zou C."/>
            <person name="Li K."/>
            <person name="Wang K."/>
            <person name="Li T."/>
            <person name="Gao L."/>
            <person name="Zhang X."/>
            <person name="Wang H."/>
            <person name="Yang Z."/>
            <person name="Liu X."/>
            <person name="Jiang W."/>
            <person name="Mao L."/>
            <person name="Kong X."/>
            <person name="Jiao Y."/>
            <person name="Jia J."/>
        </authorList>
    </citation>
    <scope>NUCLEOTIDE SEQUENCE [LARGE SCALE GENOMIC DNA]</scope>
    <source>
        <strain evidence="6">cv. AL8/78</strain>
    </source>
</reference>
<dbReference type="AlphaFoldDB" id="A0A453GVS9"/>
<protein>
    <recommendedName>
        <fullName evidence="7">Pentacotripeptide-repeat region of PRORP domain-containing protein</fullName>
    </recommendedName>
</protein>
<dbReference type="Gramene" id="AET3Gv21225200.1">
    <property type="protein sequence ID" value="AET3Gv21225200.1"/>
    <property type="gene ID" value="AET3Gv21225200"/>
</dbReference>
<organism evidence="5 6">
    <name type="scientific">Aegilops tauschii subsp. strangulata</name>
    <name type="common">Goatgrass</name>
    <dbReference type="NCBI Taxonomy" id="200361"/>
    <lineage>
        <taxon>Eukaryota</taxon>
        <taxon>Viridiplantae</taxon>
        <taxon>Streptophyta</taxon>
        <taxon>Embryophyta</taxon>
        <taxon>Tracheophyta</taxon>
        <taxon>Spermatophyta</taxon>
        <taxon>Magnoliopsida</taxon>
        <taxon>Liliopsida</taxon>
        <taxon>Poales</taxon>
        <taxon>Poaceae</taxon>
        <taxon>BOP clade</taxon>
        <taxon>Pooideae</taxon>
        <taxon>Triticodae</taxon>
        <taxon>Triticeae</taxon>
        <taxon>Triticinae</taxon>
        <taxon>Aegilops</taxon>
    </lineage>
</organism>
<evidence type="ECO:0000313" key="6">
    <source>
        <dbReference type="Proteomes" id="UP000015105"/>
    </source>
</evidence>
<dbReference type="FunFam" id="1.25.40.10:FF:000090">
    <property type="entry name" value="Pentatricopeptide repeat-containing protein, chloroplastic"/>
    <property type="match status" value="1"/>
</dbReference>
<feature type="repeat" description="PPR" evidence="3">
    <location>
        <begin position="321"/>
        <end position="355"/>
    </location>
</feature>
<dbReference type="EnsemblPlants" id="AET3Gv21225200.1">
    <property type="protein sequence ID" value="AET3Gv21225200.1"/>
    <property type="gene ID" value="AET3Gv21225200"/>
</dbReference>
<dbReference type="PROSITE" id="PS51375">
    <property type="entry name" value="PPR"/>
    <property type="match status" value="5"/>
</dbReference>
<evidence type="ECO:0000256" key="4">
    <source>
        <dbReference type="SAM" id="MobiDB-lite"/>
    </source>
</evidence>
<dbReference type="InterPro" id="IPR011990">
    <property type="entry name" value="TPR-like_helical_dom_sf"/>
</dbReference>
<evidence type="ECO:0000256" key="2">
    <source>
        <dbReference type="ARBA" id="ARBA00022946"/>
    </source>
</evidence>
<reference evidence="5" key="3">
    <citation type="journal article" date="2017" name="Nature">
        <title>Genome sequence of the progenitor of the wheat D genome Aegilops tauschii.</title>
        <authorList>
            <person name="Luo M.C."/>
            <person name="Gu Y.Q."/>
            <person name="Puiu D."/>
            <person name="Wang H."/>
            <person name="Twardziok S.O."/>
            <person name="Deal K.R."/>
            <person name="Huo N."/>
            <person name="Zhu T."/>
            <person name="Wang L."/>
            <person name="Wang Y."/>
            <person name="McGuire P.E."/>
            <person name="Liu S."/>
            <person name="Long H."/>
            <person name="Ramasamy R.K."/>
            <person name="Rodriguez J.C."/>
            <person name="Van S.L."/>
            <person name="Yuan L."/>
            <person name="Wang Z."/>
            <person name="Xia Z."/>
            <person name="Xiao L."/>
            <person name="Anderson O.D."/>
            <person name="Ouyang S."/>
            <person name="Liang Y."/>
            <person name="Zimin A.V."/>
            <person name="Pertea G."/>
            <person name="Qi P."/>
            <person name="Bennetzen J.L."/>
            <person name="Dai X."/>
            <person name="Dawson M.W."/>
            <person name="Muller H.G."/>
            <person name="Kugler K."/>
            <person name="Rivarola-Duarte L."/>
            <person name="Spannagl M."/>
            <person name="Mayer K.F.X."/>
            <person name="Lu F.H."/>
            <person name="Bevan M.W."/>
            <person name="Leroy P."/>
            <person name="Li P."/>
            <person name="You F.M."/>
            <person name="Sun Q."/>
            <person name="Liu Z."/>
            <person name="Lyons E."/>
            <person name="Wicker T."/>
            <person name="Salzberg S.L."/>
            <person name="Devos K.M."/>
            <person name="Dvorak J."/>
        </authorList>
    </citation>
    <scope>NUCLEOTIDE SEQUENCE [LARGE SCALE GENOMIC DNA]</scope>
    <source>
        <strain evidence="5">cv. AL8/78</strain>
    </source>
</reference>
<dbReference type="Proteomes" id="UP000015105">
    <property type="component" value="Chromosome 3D"/>
</dbReference>
<dbReference type="Pfam" id="PF13041">
    <property type="entry name" value="PPR_2"/>
    <property type="match status" value="2"/>
</dbReference>
<reference evidence="5" key="4">
    <citation type="submission" date="2019-03" db="UniProtKB">
        <authorList>
            <consortium name="EnsemblPlants"/>
        </authorList>
    </citation>
    <scope>IDENTIFICATION</scope>
</reference>
<proteinExistence type="predicted"/>
<dbReference type="InterPro" id="IPR002885">
    <property type="entry name" value="PPR_rpt"/>
</dbReference>
<evidence type="ECO:0008006" key="7">
    <source>
        <dbReference type="Google" id="ProtNLM"/>
    </source>
</evidence>
<accession>A0A453GVS9</accession>